<reference evidence="1 2" key="1">
    <citation type="submission" date="2014-07" db="EMBL/GenBank/DDBJ databases">
        <authorList>
            <person name="McCorrison J."/>
            <person name="Sanka R."/>
            <person name="Torralba M."/>
            <person name="Gillis M."/>
            <person name="Haft D.H."/>
            <person name="Methe B."/>
            <person name="Sutton G."/>
            <person name="Nelson K.E."/>
        </authorList>
    </citation>
    <scope>NUCLEOTIDE SEQUENCE [LARGE SCALE GENOMIC DNA]</scope>
    <source>
        <strain evidence="1 2">S9-PR14</strain>
    </source>
</reference>
<dbReference type="InterPro" id="IPR050484">
    <property type="entry name" value="Transf_Hexapept/Carb_Anhydrase"/>
</dbReference>
<sequence>MATIIKVRNKRPNWGKNCFIAENATLVGNIIMGDDCSIWFSAVLRADVDAIHIGNRVNIQDGACVHQSHGTPVWIEDDVSVGHLANVHGCVIRQGALIGMGATVLDGAEIGAGAIIAANALVTQGTHVGAHEIWAGIPARCIKKAMPGQAEEYAKHYMEAKQWYL</sequence>
<dbReference type="RefSeq" id="WP_036928228.1">
    <property type="nucleotide sequence ID" value="NZ_JRPQ01000140.1"/>
</dbReference>
<proteinExistence type="predicted"/>
<dbReference type="InterPro" id="IPR047324">
    <property type="entry name" value="LbH_gamma_CA-like"/>
</dbReference>
<dbReference type="GO" id="GO:0016740">
    <property type="term" value="F:transferase activity"/>
    <property type="evidence" value="ECO:0007669"/>
    <property type="project" value="UniProtKB-KW"/>
</dbReference>
<dbReference type="CDD" id="cd04645">
    <property type="entry name" value="LbH_gamma_CA_like"/>
    <property type="match status" value="1"/>
</dbReference>
<organism evidence="1 2">
    <name type="scientific">Hoylesella timonensis S9-PR14</name>
    <dbReference type="NCBI Taxonomy" id="1401062"/>
    <lineage>
        <taxon>Bacteria</taxon>
        <taxon>Pseudomonadati</taxon>
        <taxon>Bacteroidota</taxon>
        <taxon>Bacteroidia</taxon>
        <taxon>Bacteroidales</taxon>
        <taxon>Prevotellaceae</taxon>
        <taxon>Hoylesella</taxon>
    </lineage>
</organism>
<keyword evidence="1" id="KW-0808">Transferase</keyword>
<accession>A0A098YQL4</accession>
<dbReference type="PANTHER" id="PTHR13061:SF29">
    <property type="entry name" value="GAMMA CARBONIC ANHYDRASE-LIKE 1, MITOCHONDRIAL-RELATED"/>
    <property type="match status" value="1"/>
</dbReference>
<dbReference type="Pfam" id="PF00132">
    <property type="entry name" value="Hexapep"/>
    <property type="match status" value="1"/>
</dbReference>
<dbReference type="Proteomes" id="UP000029723">
    <property type="component" value="Unassembled WGS sequence"/>
</dbReference>
<name>A0A098YQL4_9BACT</name>
<evidence type="ECO:0000313" key="2">
    <source>
        <dbReference type="Proteomes" id="UP000029723"/>
    </source>
</evidence>
<comment type="caution">
    <text evidence="1">The sequence shown here is derived from an EMBL/GenBank/DDBJ whole genome shotgun (WGS) entry which is preliminary data.</text>
</comment>
<gene>
    <name evidence="1" type="ORF">HMPREF9304_09195</name>
</gene>
<dbReference type="AlphaFoldDB" id="A0A098YQL4"/>
<dbReference type="InterPro" id="IPR001451">
    <property type="entry name" value="Hexapep"/>
</dbReference>
<evidence type="ECO:0000313" key="1">
    <source>
        <dbReference type="EMBL" id="KGI21614.1"/>
    </source>
</evidence>
<dbReference type="InterPro" id="IPR011004">
    <property type="entry name" value="Trimer_LpxA-like_sf"/>
</dbReference>
<dbReference type="Gene3D" id="2.160.10.10">
    <property type="entry name" value="Hexapeptide repeat proteins"/>
    <property type="match status" value="1"/>
</dbReference>
<dbReference type="EMBL" id="JRPQ01000140">
    <property type="protein sequence ID" value="KGI21614.1"/>
    <property type="molecule type" value="Genomic_DNA"/>
</dbReference>
<dbReference type="PANTHER" id="PTHR13061">
    <property type="entry name" value="DYNACTIN SUBUNIT P25"/>
    <property type="match status" value="1"/>
</dbReference>
<protein>
    <submittedName>
        <fullName evidence="1">Hexapeptide transferase</fullName>
    </submittedName>
</protein>
<dbReference type="OrthoDB" id="9803036at2"/>
<dbReference type="SUPFAM" id="SSF51161">
    <property type="entry name" value="Trimeric LpxA-like enzymes"/>
    <property type="match status" value="1"/>
</dbReference>